<evidence type="ECO:0000313" key="2">
    <source>
        <dbReference type="Proteomes" id="UP000001683"/>
    </source>
</evidence>
<sequence>MFFEINKVSKVNAIQELIKEHLTLKKQKELLDWLQNKVETEIYNQKLCFKCLNKMRYGGYVIDKRSKRKKDGSFEKLPTYLKCSKCGYWRSVD</sequence>
<keyword evidence="2" id="KW-1185">Reference proteome</keyword>
<name>B2A752_NATTJ</name>
<dbReference type="InParanoid" id="B2A752"/>
<proteinExistence type="predicted"/>
<reference evidence="1 2" key="2">
    <citation type="journal article" date="2011" name="J. Bacteriol.">
        <title>Complete genome sequence of the anaerobic, halophilic alkalithermophile Natranaerobius thermophilus JW/NM-WN-LF.</title>
        <authorList>
            <person name="Zhao B."/>
            <person name="Mesbah N.M."/>
            <person name="Dalin E."/>
            <person name="Goodwin L."/>
            <person name="Nolan M."/>
            <person name="Pitluck S."/>
            <person name="Chertkov O."/>
            <person name="Brettin T.S."/>
            <person name="Han J."/>
            <person name="Larimer F.W."/>
            <person name="Land M.L."/>
            <person name="Hauser L."/>
            <person name="Kyrpides N."/>
            <person name="Wiegel J."/>
        </authorList>
    </citation>
    <scope>NUCLEOTIDE SEQUENCE [LARGE SCALE GENOMIC DNA]</scope>
    <source>
        <strain evidence="2">ATCC BAA-1301 / DSM 18059 / JW/NM-WN-LF</strain>
    </source>
</reference>
<dbReference type="KEGG" id="nth:Nther_2076"/>
<dbReference type="HOGENOM" id="CLU_2396602_0_0_9"/>
<gene>
    <name evidence="1" type="ordered locus">Nther_2076</name>
</gene>
<dbReference type="EMBL" id="CP001034">
    <property type="protein sequence ID" value="ACB85643.1"/>
    <property type="molecule type" value="Genomic_DNA"/>
</dbReference>
<dbReference type="AlphaFoldDB" id="B2A752"/>
<reference evidence="1 2" key="1">
    <citation type="submission" date="2008-04" db="EMBL/GenBank/DDBJ databases">
        <title>Complete sequence of chromosome of Natranaerobius thermophilus JW/NM-WN-LF.</title>
        <authorList>
            <consortium name="US DOE Joint Genome Institute"/>
            <person name="Copeland A."/>
            <person name="Lucas S."/>
            <person name="Lapidus A."/>
            <person name="Glavina del Rio T."/>
            <person name="Dalin E."/>
            <person name="Tice H."/>
            <person name="Bruce D."/>
            <person name="Goodwin L."/>
            <person name="Pitluck S."/>
            <person name="Chertkov O."/>
            <person name="Brettin T."/>
            <person name="Detter J.C."/>
            <person name="Han C."/>
            <person name="Kuske C.R."/>
            <person name="Schmutz J."/>
            <person name="Larimer F."/>
            <person name="Land M."/>
            <person name="Hauser L."/>
            <person name="Kyrpides N."/>
            <person name="Lykidis A."/>
            <person name="Mesbah N.M."/>
            <person name="Wiegel J."/>
        </authorList>
    </citation>
    <scope>NUCLEOTIDE SEQUENCE [LARGE SCALE GENOMIC DNA]</scope>
    <source>
        <strain evidence="2">ATCC BAA-1301 / DSM 18059 / JW/NM-WN-LF</strain>
    </source>
</reference>
<accession>B2A752</accession>
<protein>
    <submittedName>
        <fullName evidence="1">Uncharacterized protein</fullName>
    </submittedName>
</protein>
<dbReference type="Proteomes" id="UP000001683">
    <property type="component" value="Chromosome"/>
</dbReference>
<dbReference type="RefSeq" id="WP_012448499.1">
    <property type="nucleotide sequence ID" value="NC_010718.1"/>
</dbReference>
<evidence type="ECO:0000313" key="1">
    <source>
        <dbReference type="EMBL" id="ACB85643.1"/>
    </source>
</evidence>
<organism evidence="1 2">
    <name type="scientific">Natranaerobius thermophilus (strain ATCC BAA-1301 / DSM 18059 / JW/NM-WN-LF)</name>
    <dbReference type="NCBI Taxonomy" id="457570"/>
    <lineage>
        <taxon>Bacteria</taxon>
        <taxon>Bacillati</taxon>
        <taxon>Bacillota</taxon>
        <taxon>Clostridia</taxon>
        <taxon>Natranaerobiales</taxon>
        <taxon>Natranaerobiaceae</taxon>
        <taxon>Natranaerobius</taxon>
    </lineage>
</organism>
<dbReference type="OrthoDB" id="9890652at2"/>